<organism evidence="26 27">
    <name type="scientific">Ralstonia nicotianae (strain ATCC BAA-1114 / GMI1000)</name>
    <name type="common">Ralstonia solanacearum</name>
    <dbReference type="NCBI Taxonomy" id="267608"/>
    <lineage>
        <taxon>Bacteria</taxon>
        <taxon>Pseudomonadati</taxon>
        <taxon>Pseudomonadota</taxon>
        <taxon>Betaproteobacteria</taxon>
        <taxon>Burkholderiales</taxon>
        <taxon>Burkholderiaceae</taxon>
        <taxon>Ralstonia</taxon>
        <taxon>Ralstonia solanacearum species complex</taxon>
    </lineage>
</organism>
<feature type="transmembrane region" description="Helical" evidence="24">
    <location>
        <begin position="87"/>
        <end position="107"/>
    </location>
</feature>
<evidence type="ECO:0000256" key="18">
    <source>
        <dbReference type="ARBA" id="ARBA00023209"/>
    </source>
</evidence>
<dbReference type="GO" id="GO:0005524">
    <property type="term" value="F:ATP binding"/>
    <property type="evidence" value="ECO:0007669"/>
    <property type="project" value="UniProtKB-KW"/>
</dbReference>
<feature type="binding site" evidence="22">
    <location>
        <position position="104"/>
    </location>
    <ligand>
        <name>ATP</name>
        <dbReference type="ChEBI" id="CHEBI:30616"/>
    </ligand>
</feature>
<keyword evidence="15 24" id="KW-1133">Transmembrane helix</keyword>
<keyword evidence="11 22" id="KW-0547">Nucleotide-binding</keyword>
<comment type="catalytic activity">
    <reaction evidence="24">
        <text>a 1,2-diacyl-sn-glycerol + ATP = a 1,2-diacyl-sn-glycero-3-phosphate + ADP + H(+)</text>
        <dbReference type="Rhea" id="RHEA:10272"/>
        <dbReference type="ChEBI" id="CHEBI:15378"/>
        <dbReference type="ChEBI" id="CHEBI:17815"/>
        <dbReference type="ChEBI" id="CHEBI:30616"/>
        <dbReference type="ChEBI" id="CHEBI:58608"/>
        <dbReference type="ChEBI" id="CHEBI:456216"/>
        <dbReference type="EC" id="2.7.1.107"/>
    </reaction>
</comment>
<feature type="binding site" evidence="21">
    <location>
        <position position="37"/>
    </location>
    <ligand>
        <name>substrate</name>
    </ligand>
</feature>
<gene>
    <name evidence="26" type="primary">dgkA</name>
    <name evidence="26" type="ordered locus">RSc2085</name>
</gene>
<evidence type="ECO:0000256" key="22">
    <source>
        <dbReference type="PIRSR" id="PIRSR600829-3"/>
    </source>
</evidence>
<dbReference type="Gene3D" id="1.10.287.3610">
    <property type="match status" value="1"/>
</dbReference>
<dbReference type="Pfam" id="PF01219">
    <property type="entry name" value="DAGK_prokar"/>
    <property type="match status" value="1"/>
</dbReference>
<feature type="active site" description="Proton acceptor" evidence="20">
    <location>
        <position position="97"/>
    </location>
</feature>
<dbReference type="GO" id="GO:0004143">
    <property type="term" value="F:ATP-dependent diacylglycerol kinase activity"/>
    <property type="evidence" value="ECO:0007669"/>
    <property type="project" value="UniProtKB-EC"/>
</dbReference>
<feature type="region of interest" description="Disordered" evidence="25">
    <location>
        <begin position="1"/>
        <end position="29"/>
    </location>
</feature>
<feature type="binding site" evidence="21">
    <location>
        <position position="126"/>
    </location>
    <ligand>
        <name>substrate</name>
    </ligand>
</feature>
<keyword evidence="17 24" id="KW-0472">Membrane</keyword>
<dbReference type="EnsemblBacteria" id="CAD15792">
    <property type="protein sequence ID" value="CAD15792"/>
    <property type="gene ID" value="RSc2085"/>
</dbReference>
<dbReference type="InterPro" id="IPR036945">
    <property type="entry name" value="DAGK_sf"/>
</dbReference>
<feature type="binding site" evidence="21">
    <location>
        <begin position="140"/>
        <end position="145"/>
    </location>
    <ligand>
        <name>substrate</name>
    </ligand>
</feature>
<dbReference type="GO" id="GO:0005886">
    <property type="term" value="C:plasma membrane"/>
    <property type="evidence" value="ECO:0007669"/>
    <property type="project" value="UniProtKB-SubCell"/>
</dbReference>
<dbReference type="Proteomes" id="UP000001436">
    <property type="component" value="Chromosome"/>
</dbReference>
<evidence type="ECO:0000256" key="4">
    <source>
        <dbReference type="ARBA" id="ARBA00017575"/>
    </source>
</evidence>
<evidence type="ECO:0000256" key="8">
    <source>
        <dbReference type="ARBA" id="ARBA00022679"/>
    </source>
</evidence>
<dbReference type="InterPro" id="IPR033718">
    <property type="entry name" value="DAGK_prok"/>
</dbReference>
<evidence type="ECO:0000256" key="7">
    <source>
        <dbReference type="ARBA" id="ARBA00022519"/>
    </source>
</evidence>
<dbReference type="PANTHER" id="PTHR34299">
    <property type="entry name" value="DIACYLGLYCEROL KINASE"/>
    <property type="match status" value="1"/>
</dbReference>
<evidence type="ECO:0000313" key="27">
    <source>
        <dbReference type="Proteomes" id="UP000001436"/>
    </source>
</evidence>
<evidence type="ECO:0000256" key="21">
    <source>
        <dbReference type="PIRSR" id="PIRSR600829-2"/>
    </source>
</evidence>
<keyword evidence="10 23" id="KW-0479">Metal-binding</keyword>
<evidence type="ECO:0000256" key="1">
    <source>
        <dbReference type="ARBA" id="ARBA00004429"/>
    </source>
</evidence>
<evidence type="ECO:0000256" key="6">
    <source>
        <dbReference type="ARBA" id="ARBA00022516"/>
    </source>
</evidence>
<sequence length="153" mass="16456">MLSMKPTTPPKRSAPPPAAGAYSPADNPHKGNRGLTRAWFALKHSISGIRFAIDEESAFRQELTLCAVLLPCAFIIPATVVERILMIGTLVLVLIVELLNSSVEAAVDRISLEQHGLSKRAKDFGSAAVMLALLLCAGTWVAIAWPWAASLLR</sequence>
<evidence type="ECO:0000256" key="17">
    <source>
        <dbReference type="ARBA" id="ARBA00023136"/>
    </source>
</evidence>
<keyword evidence="19 24" id="KW-1208">Phospholipid metabolism</keyword>
<feature type="binding site" evidence="22">
    <location>
        <position position="56"/>
    </location>
    <ligand>
        <name>ATP</name>
        <dbReference type="ChEBI" id="CHEBI:30616"/>
    </ligand>
</feature>
<keyword evidence="12 24" id="KW-0418">Kinase</keyword>
<keyword evidence="27" id="KW-1185">Reference proteome</keyword>
<feature type="binding site" evidence="21">
    <location>
        <position position="97"/>
    </location>
    <ligand>
        <name>substrate</name>
    </ligand>
</feature>
<evidence type="ECO:0000256" key="19">
    <source>
        <dbReference type="ARBA" id="ARBA00023264"/>
    </source>
</evidence>
<feature type="transmembrane region" description="Helical" evidence="24">
    <location>
        <begin position="128"/>
        <end position="148"/>
    </location>
</feature>
<dbReference type="PROSITE" id="PS01069">
    <property type="entry name" value="DAGK_PROKAR"/>
    <property type="match status" value="1"/>
</dbReference>
<keyword evidence="18" id="KW-0594">Phospholipid biosynthesis</keyword>
<evidence type="ECO:0000256" key="13">
    <source>
        <dbReference type="ARBA" id="ARBA00022840"/>
    </source>
</evidence>
<dbReference type="STRING" id="267608.RSc2085"/>
<dbReference type="PANTHER" id="PTHR34299:SF1">
    <property type="entry name" value="DIACYLGLYCEROL KINASE"/>
    <property type="match status" value="1"/>
</dbReference>
<feature type="binding site" evidence="21">
    <location>
        <begin position="58"/>
        <end position="62"/>
    </location>
    <ligand>
        <name>substrate</name>
    </ligand>
</feature>
<proteinExistence type="inferred from homology"/>
<keyword evidence="5" id="KW-1003">Cell membrane</keyword>
<feature type="binding site" evidence="22">
    <location>
        <position position="37"/>
    </location>
    <ligand>
        <name>ATP</name>
        <dbReference type="ChEBI" id="CHEBI:30616"/>
    </ligand>
</feature>
<keyword evidence="16 24" id="KW-0443">Lipid metabolism</keyword>
<dbReference type="GO" id="GO:0046872">
    <property type="term" value="F:metal ion binding"/>
    <property type="evidence" value="ECO:0007669"/>
    <property type="project" value="UniProtKB-KW"/>
</dbReference>
<feature type="binding site" evidence="23">
    <location>
        <position position="56"/>
    </location>
    <ligand>
        <name>a divalent metal cation</name>
        <dbReference type="ChEBI" id="CHEBI:60240"/>
    </ligand>
</feature>
<accession>Q8XXM8</accession>
<keyword evidence="13 22" id="KW-0067">ATP-binding</keyword>
<dbReference type="EMBL" id="AL646052">
    <property type="protein sequence ID" value="CAD15792.1"/>
    <property type="molecule type" value="Genomic_DNA"/>
</dbReference>
<evidence type="ECO:0000256" key="9">
    <source>
        <dbReference type="ARBA" id="ARBA00022692"/>
    </source>
</evidence>
<evidence type="ECO:0000256" key="10">
    <source>
        <dbReference type="ARBA" id="ARBA00022723"/>
    </source>
</evidence>
<dbReference type="GO" id="GO:0006654">
    <property type="term" value="P:phosphatidic acid biosynthetic process"/>
    <property type="evidence" value="ECO:0007669"/>
    <property type="project" value="InterPro"/>
</dbReference>
<evidence type="ECO:0000256" key="3">
    <source>
        <dbReference type="ARBA" id="ARBA00012133"/>
    </source>
</evidence>
<evidence type="ECO:0000256" key="12">
    <source>
        <dbReference type="ARBA" id="ARBA00022777"/>
    </source>
</evidence>
<evidence type="ECO:0000256" key="11">
    <source>
        <dbReference type="ARBA" id="ARBA00022741"/>
    </source>
</evidence>
<dbReference type="HOGENOM" id="CLU_112343_3_0_4"/>
<evidence type="ECO:0000256" key="23">
    <source>
        <dbReference type="PIRSR" id="PIRSR600829-4"/>
    </source>
</evidence>
<comment type="cofactor">
    <cofactor evidence="23">
        <name>Mg(2+)</name>
        <dbReference type="ChEBI" id="CHEBI:18420"/>
    </cofactor>
    <text evidence="23">Mn(2+), Zn(2+), Cd(2+) and Co(2+) support activity to lesser extents.</text>
</comment>
<dbReference type="AlphaFoldDB" id="Q8XXM8"/>
<evidence type="ECO:0000256" key="24">
    <source>
        <dbReference type="RuleBase" id="RU363065"/>
    </source>
</evidence>
<dbReference type="InterPro" id="IPR000829">
    <property type="entry name" value="DAGK"/>
</dbReference>
<comment type="function">
    <text evidence="24">Catalyzes the ATP-dependent phosphorylation of sn-l,2-diacylglycerol (DAG) to phosphatidic acid. Involved in the recycling of diacylglycerol produced as a by-product during membrane-derived oligosaccharide (MDO) biosynthesis.</text>
</comment>
<comment type="caution">
    <text evidence="24">Lacks conserved residue(s) required for the propagation of feature annotation.</text>
</comment>
<evidence type="ECO:0000256" key="5">
    <source>
        <dbReference type="ARBA" id="ARBA00022475"/>
    </source>
</evidence>
<keyword evidence="9 24" id="KW-0812">Transmembrane</keyword>
<reference evidence="26 27" key="1">
    <citation type="journal article" date="2002" name="Nature">
        <title>Genome sequence of the plant pathogen Ralstonia solanacearum.</title>
        <authorList>
            <person name="Salanoubat M."/>
            <person name="Genin S."/>
            <person name="Artiguenave F."/>
            <person name="Gouzy J."/>
            <person name="Mangenot S."/>
            <person name="Arlat M."/>
            <person name="Billault A."/>
            <person name="Brottier P."/>
            <person name="Camus J.C."/>
            <person name="Cattolico L."/>
            <person name="Chandler M."/>
            <person name="Choisne N."/>
            <person name="Claudel-Renard C."/>
            <person name="Cunnac S."/>
            <person name="Demange N."/>
            <person name="Gaspin C."/>
            <person name="Lavie M."/>
            <person name="Moisan A."/>
            <person name="Robert C."/>
            <person name="Saurin W."/>
            <person name="Schiex T."/>
            <person name="Siguier P."/>
            <person name="Thebault P."/>
            <person name="Whalen M."/>
            <person name="Wincker P."/>
            <person name="Levy M."/>
            <person name="Weissenbach J."/>
            <person name="Boucher C.A."/>
        </authorList>
    </citation>
    <scope>NUCLEOTIDE SEQUENCE [LARGE SCALE GENOMIC DNA]</scope>
    <source>
        <strain evidence="27">ATCC BAA-1114 / GMI1000</strain>
    </source>
</reference>
<dbReference type="eggNOG" id="COG0818">
    <property type="taxonomic scope" value="Bacteria"/>
</dbReference>
<evidence type="ECO:0000256" key="20">
    <source>
        <dbReference type="PIRSR" id="PIRSR600829-1"/>
    </source>
</evidence>
<evidence type="ECO:0000256" key="15">
    <source>
        <dbReference type="ARBA" id="ARBA00022989"/>
    </source>
</evidence>
<feature type="compositionally biased region" description="Pro residues" evidence="25">
    <location>
        <begin position="7"/>
        <end position="18"/>
    </location>
</feature>
<dbReference type="KEGG" id="rso:RSc2085"/>
<dbReference type="EC" id="2.7.1.107" evidence="3 24"/>
<evidence type="ECO:0000256" key="16">
    <source>
        <dbReference type="ARBA" id="ARBA00023098"/>
    </source>
</evidence>
<name>Q8XXM8_RALN1</name>
<protein>
    <recommendedName>
        <fullName evidence="4 24">Diacylglycerol kinase</fullName>
        <ecNumber evidence="3 24">2.7.1.107</ecNumber>
    </recommendedName>
</protein>
<evidence type="ECO:0000256" key="2">
    <source>
        <dbReference type="ARBA" id="ARBA00005967"/>
    </source>
</evidence>
<keyword evidence="6" id="KW-0444">Lipid biosynthesis</keyword>
<evidence type="ECO:0000256" key="14">
    <source>
        <dbReference type="ARBA" id="ARBA00022842"/>
    </source>
</evidence>
<feature type="binding site" evidence="22">
    <location>
        <begin position="122"/>
        <end position="123"/>
    </location>
    <ligand>
        <name>ATP</name>
        <dbReference type="ChEBI" id="CHEBI:30616"/>
    </ligand>
</feature>
<feature type="binding site" evidence="23">
    <location>
        <position position="104"/>
    </location>
    <ligand>
        <name>a divalent metal cation</name>
        <dbReference type="ChEBI" id="CHEBI:60240"/>
    </ligand>
</feature>
<comment type="subcellular location">
    <subcellularLocation>
        <location evidence="1 24">Cell inner membrane</location>
        <topology evidence="1 24">Multi-pass membrane protein</topology>
    </subcellularLocation>
</comment>
<keyword evidence="8 24" id="KW-0808">Transferase</keyword>
<dbReference type="CDD" id="cd14264">
    <property type="entry name" value="DAGK_IM"/>
    <property type="match status" value="1"/>
</dbReference>
<evidence type="ECO:0000256" key="25">
    <source>
        <dbReference type="SAM" id="MobiDB-lite"/>
    </source>
</evidence>
<evidence type="ECO:0000313" key="26">
    <source>
        <dbReference type="EMBL" id="CAD15792.1"/>
    </source>
</evidence>
<keyword evidence="7 24" id="KW-0997">Cell inner membrane</keyword>
<feature type="binding site" evidence="22">
    <location>
        <begin position="113"/>
        <end position="115"/>
    </location>
    <ligand>
        <name>ATP</name>
        <dbReference type="ChEBI" id="CHEBI:30616"/>
    </ligand>
</feature>
<keyword evidence="14 23" id="KW-0460">Magnesium</keyword>
<comment type="similarity">
    <text evidence="2 24">Belongs to the bacterial diacylglycerol kinase family.</text>
</comment>
<feature type="binding site" evidence="21">
    <location>
        <position position="83"/>
    </location>
    <ligand>
        <name>substrate</name>
    </ligand>
</feature>